<dbReference type="GO" id="GO:0005829">
    <property type="term" value="C:cytosol"/>
    <property type="evidence" value="ECO:0007669"/>
    <property type="project" value="TreeGrafter"/>
</dbReference>
<dbReference type="Pfam" id="PF23268">
    <property type="entry name" value="RIN1"/>
    <property type="match status" value="1"/>
</dbReference>
<dbReference type="SMART" id="SM00314">
    <property type="entry name" value="RA"/>
    <property type="match status" value="1"/>
</dbReference>
<evidence type="ECO:0008006" key="6">
    <source>
        <dbReference type="Google" id="ProtNLM"/>
    </source>
</evidence>
<dbReference type="GO" id="GO:0031267">
    <property type="term" value="F:small GTPase binding"/>
    <property type="evidence" value="ECO:0007669"/>
    <property type="project" value="TreeGrafter"/>
</dbReference>
<dbReference type="GeneTree" id="ENSGT00940000162381"/>
<dbReference type="InterPro" id="IPR037191">
    <property type="entry name" value="VPS9_dom_sf"/>
</dbReference>
<dbReference type="InterPro" id="IPR045046">
    <property type="entry name" value="Vps9-like"/>
</dbReference>
<dbReference type="SMART" id="SM00167">
    <property type="entry name" value="VPS9"/>
    <property type="match status" value="1"/>
</dbReference>
<evidence type="ECO:0000313" key="5">
    <source>
        <dbReference type="Proteomes" id="UP000694392"/>
    </source>
</evidence>
<feature type="region of interest" description="Disordered" evidence="1">
    <location>
        <begin position="203"/>
        <end position="225"/>
    </location>
</feature>
<evidence type="ECO:0000259" key="3">
    <source>
        <dbReference type="PROSITE" id="PS51205"/>
    </source>
</evidence>
<reference evidence="4" key="1">
    <citation type="submission" date="2025-08" db="UniProtKB">
        <authorList>
            <consortium name="Ensembl"/>
        </authorList>
    </citation>
    <scope>IDENTIFICATION</scope>
</reference>
<feature type="domain" description="Ras-associating" evidence="2">
    <location>
        <begin position="537"/>
        <end position="620"/>
    </location>
</feature>
<dbReference type="InterPro" id="IPR000159">
    <property type="entry name" value="RA_dom"/>
</dbReference>
<dbReference type="Gene3D" id="1.20.1050.80">
    <property type="entry name" value="VPS9 domain"/>
    <property type="match status" value="1"/>
</dbReference>
<reference evidence="4" key="2">
    <citation type="submission" date="2025-09" db="UniProtKB">
        <authorList>
            <consortium name="Ensembl"/>
        </authorList>
    </citation>
    <scope>IDENTIFICATION</scope>
</reference>
<dbReference type="Ensembl" id="ENSSPUT00000003018.1">
    <property type="protein sequence ID" value="ENSSPUP00000002847.1"/>
    <property type="gene ID" value="ENSSPUG00000002211.1"/>
</dbReference>
<dbReference type="Pfam" id="PF00788">
    <property type="entry name" value="RA"/>
    <property type="match status" value="1"/>
</dbReference>
<name>A0A8D0L2I9_SPHPU</name>
<protein>
    <recommendedName>
        <fullName evidence="6">Ras and Rab interactor-like protein</fullName>
    </recommendedName>
</protein>
<dbReference type="OMA" id="HCHMFKE"/>
<feature type="region of interest" description="Disordered" evidence="1">
    <location>
        <begin position="76"/>
        <end position="156"/>
    </location>
</feature>
<dbReference type="PROSITE" id="PS51205">
    <property type="entry name" value="VPS9"/>
    <property type="match status" value="1"/>
</dbReference>
<dbReference type="GO" id="GO:0016192">
    <property type="term" value="P:vesicle-mediated transport"/>
    <property type="evidence" value="ECO:0007669"/>
    <property type="project" value="InterPro"/>
</dbReference>
<dbReference type="InterPro" id="IPR003123">
    <property type="entry name" value="VPS9"/>
</dbReference>
<feature type="compositionally biased region" description="Low complexity" evidence="1">
    <location>
        <begin position="128"/>
        <end position="139"/>
    </location>
</feature>
<dbReference type="GO" id="GO:0030139">
    <property type="term" value="C:endocytic vesicle"/>
    <property type="evidence" value="ECO:0007669"/>
    <property type="project" value="TreeGrafter"/>
</dbReference>
<dbReference type="PANTHER" id="PTHR23101:SF72">
    <property type="entry name" value="RAS AND RAB INTERACTOR-LIKE PROTEIN"/>
    <property type="match status" value="1"/>
</dbReference>
<dbReference type="PANTHER" id="PTHR23101">
    <property type="entry name" value="RAB GDP/GTP EXCHANGE FACTOR"/>
    <property type="match status" value="1"/>
</dbReference>
<dbReference type="AlphaFoldDB" id="A0A8D0L2I9"/>
<sequence>MKFWTVPLKPRDTPLAMAAEETMGSSAGPPELQLPTCSIQVTSEDGAMCIINPLFLAVHSDADWLGHSLPPCQTADAGRKALRPRNGLENLQEPGSTEEGETGLQELPKGAPRKGDVSSASRRRRLLLRSPAQSASVGPPDGPPSPEPPRPETHSPHRASWIEEAPEATAPAPCHPLKKSHSESSLLGDALLPVMELDSLSVSSVEDEAEAHTAAPATPSHRKRHSAVLTSKVLHRISAVGSALSGLLSAERRVSNRVQELAQEPGSYVGGLVQSYVAHVLQGGAARHTSSTEMLQEIRQTISNLKGYLCESSELQAGGEQGDTEEMDLGSVVEASLYKCLLKPLRDCVYAQLLDFHTQDGLQRRLHDHQATMRKQSLAELGVAAGVPDGPALERIQAKLGLLHQAYSPKKKETLLLKVCKMLYEAMNQGAGRAEPFGADDFLPVLIYTLVQGDVVPVQLDVEYMMELMDPGQLQGEGGYYLTTWFGALYHIGNYQPATMVTRHISIEAQRTIHQWQRRRTIHHREGYRRRSQDILYISFQEPFANQKAIPVPFHMTAASVCVACAEKYGIADPASYGLFLVMDSTSRLLSGDSCPQKLRAELLRSRGTSVCFVYKLKGRGELPATGAPALENQRSTYNDPA</sequence>
<dbReference type="Proteomes" id="UP000694392">
    <property type="component" value="Unplaced"/>
</dbReference>
<dbReference type="PROSITE" id="PS50200">
    <property type="entry name" value="RA"/>
    <property type="match status" value="1"/>
</dbReference>
<accession>A0A8D0L2I9</accession>
<dbReference type="GO" id="GO:0005085">
    <property type="term" value="F:guanyl-nucleotide exchange factor activity"/>
    <property type="evidence" value="ECO:0007669"/>
    <property type="project" value="InterPro"/>
</dbReference>
<evidence type="ECO:0000259" key="2">
    <source>
        <dbReference type="PROSITE" id="PS50200"/>
    </source>
</evidence>
<evidence type="ECO:0000313" key="4">
    <source>
        <dbReference type="Ensembl" id="ENSSPUP00000002847.1"/>
    </source>
</evidence>
<evidence type="ECO:0000256" key="1">
    <source>
        <dbReference type="SAM" id="MobiDB-lite"/>
    </source>
</evidence>
<dbReference type="GO" id="GO:0007165">
    <property type="term" value="P:signal transduction"/>
    <property type="evidence" value="ECO:0007669"/>
    <property type="project" value="InterPro"/>
</dbReference>
<organism evidence="4 5">
    <name type="scientific">Sphenodon punctatus</name>
    <name type="common">Tuatara</name>
    <name type="synonym">Hatteria punctata</name>
    <dbReference type="NCBI Taxonomy" id="8508"/>
    <lineage>
        <taxon>Eukaryota</taxon>
        <taxon>Metazoa</taxon>
        <taxon>Chordata</taxon>
        <taxon>Craniata</taxon>
        <taxon>Vertebrata</taxon>
        <taxon>Euteleostomi</taxon>
        <taxon>Lepidosauria</taxon>
        <taxon>Sphenodontia</taxon>
        <taxon>Sphenodontidae</taxon>
        <taxon>Sphenodon</taxon>
    </lineage>
</organism>
<keyword evidence="5" id="KW-1185">Reference proteome</keyword>
<dbReference type="SUPFAM" id="SSF109993">
    <property type="entry name" value="VPS9 domain"/>
    <property type="match status" value="1"/>
</dbReference>
<proteinExistence type="predicted"/>
<feature type="domain" description="VPS9" evidence="3">
    <location>
        <begin position="360"/>
        <end position="501"/>
    </location>
</feature>
<dbReference type="Pfam" id="PF02204">
    <property type="entry name" value="VPS9"/>
    <property type="match status" value="1"/>
</dbReference>